<dbReference type="GO" id="GO:0050832">
    <property type="term" value="P:defense response to fungus"/>
    <property type="evidence" value="ECO:0007669"/>
    <property type="project" value="TreeGrafter"/>
</dbReference>
<evidence type="ECO:0000259" key="6">
    <source>
        <dbReference type="Pfam" id="PF00182"/>
    </source>
</evidence>
<evidence type="ECO:0000256" key="3">
    <source>
        <dbReference type="ARBA" id="ARBA00023157"/>
    </source>
</evidence>
<sequence>MKFLIVFLFLSTVGVLAEQRGKQVEPRTIRNLISRANFESMFPNRANVTYCDGSSIYTYDAFAEAADTFGGFGTTGEEETRKREIAAFLAQTAYATAGGPENTTDDPYSWGYCHLEEQNTTLNDYCVTSTNWPCTTDQKYYGRGPIQLRYNTYYGRAGSDLGLDVDLLNDPDELGEWKALVSPRISFDGENECGIGTDERVEKRIGFYKAFCDILGVSYGDNLDCYTQKPYNWSPCNEYLGGNNLIRSSV</sequence>
<dbReference type="Gene3D" id="3.30.20.10">
    <property type="entry name" value="Endochitinase, domain 2"/>
    <property type="match status" value="1"/>
</dbReference>
<reference evidence="7" key="1">
    <citation type="submission" date="2018-02" db="EMBL/GenBank/DDBJ databases">
        <authorList>
            <person name="Cohen D.B."/>
            <person name="Kent A.D."/>
        </authorList>
    </citation>
    <scope>NUCLEOTIDE SEQUENCE</scope>
</reference>
<evidence type="ECO:0000256" key="5">
    <source>
        <dbReference type="SAM" id="SignalP"/>
    </source>
</evidence>
<dbReference type="InterPro" id="IPR016283">
    <property type="entry name" value="Glyco_hydro_19"/>
</dbReference>
<feature type="domain" description="Glycoside hydrolase family 19 catalytic" evidence="6">
    <location>
        <begin position="188"/>
        <end position="225"/>
    </location>
</feature>
<gene>
    <name evidence="7" type="ORF">FSB_LOCUS29917</name>
</gene>
<dbReference type="Pfam" id="PF00182">
    <property type="entry name" value="Glyco_hydro_19"/>
    <property type="match status" value="2"/>
</dbReference>
<feature type="disulfide bond" evidence="4">
    <location>
        <begin position="51"/>
        <end position="113"/>
    </location>
</feature>
<protein>
    <recommendedName>
        <fullName evidence="6">Glycoside hydrolase family 19 catalytic domain-containing protein</fullName>
    </recommendedName>
</protein>
<keyword evidence="1" id="KW-0147">Chitin-binding</keyword>
<evidence type="ECO:0000256" key="1">
    <source>
        <dbReference type="ARBA" id="ARBA00022669"/>
    </source>
</evidence>
<dbReference type="PANTHER" id="PTHR22595">
    <property type="entry name" value="CHITINASE-RELATED"/>
    <property type="match status" value="1"/>
</dbReference>
<dbReference type="GO" id="GO:0016998">
    <property type="term" value="P:cell wall macromolecule catabolic process"/>
    <property type="evidence" value="ECO:0007669"/>
    <property type="project" value="InterPro"/>
</dbReference>
<proteinExistence type="predicted"/>
<dbReference type="InterPro" id="IPR023346">
    <property type="entry name" value="Lysozyme-like_dom_sf"/>
</dbReference>
<dbReference type="SUPFAM" id="SSF53955">
    <property type="entry name" value="Lysozyme-like"/>
    <property type="match status" value="1"/>
</dbReference>
<evidence type="ECO:0000256" key="4">
    <source>
        <dbReference type="PIRSR" id="PIRSR001060-2"/>
    </source>
</evidence>
<dbReference type="GO" id="GO:0006032">
    <property type="term" value="P:chitin catabolic process"/>
    <property type="evidence" value="ECO:0007669"/>
    <property type="project" value="InterPro"/>
</dbReference>
<dbReference type="PIRSF" id="PIRSF001060">
    <property type="entry name" value="Endochitinase"/>
    <property type="match status" value="1"/>
</dbReference>
<name>A0A2N9GR21_FAGSY</name>
<dbReference type="InterPro" id="IPR000726">
    <property type="entry name" value="Glyco_hydro_19_cat"/>
</dbReference>
<feature type="signal peptide" evidence="5">
    <location>
        <begin position="1"/>
        <end position="17"/>
    </location>
</feature>
<dbReference type="PANTHER" id="PTHR22595:SF79">
    <property type="entry name" value="CHITINASE 12"/>
    <property type="match status" value="1"/>
</dbReference>
<dbReference type="Gene3D" id="1.10.530.10">
    <property type="match status" value="2"/>
</dbReference>
<dbReference type="GO" id="GO:0005975">
    <property type="term" value="P:carbohydrate metabolic process"/>
    <property type="evidence" value="ECO:0007669"/>
    <property type="project" value="InterPro"/>
</dbReference>
<dbReference type="GO" id="GO:0008061">
    <property type="term" value="F:chitin binding"/>
    <property type="evidence" value="ECO:0007669"/>
    <property type="project" value="UniProtKB-KW"/>
</dbReference>
<accession>A0A2N9GR21</accession>
<feature type="chain" id="PRO_5014951676" description="Glycoside hydrolase family 19 catalytic domain-containing protein" evidence="5">
    <location>
        <begin position="18"/>
        <end position="250"/>
    </location>
</feature>
<evidence type="ECO:0000313" key="7">
    <source>
        <dbReference type="EMBL" id="SPD02035.1"/>
    </source>
</evidence>
<dbReference type="CDD" id="cd00325">
    <property type="entry name" value="chitinase_GH19"/>
    <property type="match status" value="1"/>
</dbReference>
<dbReference type="EMBL" id="OIVN01002256">
    <property type="protein sequence ID" value="SPD02035.1"/>
    <property type="molecule type" value="Genomic_DNA"/>
</dbReference>
<feature type="domain" description="Glycoside hydrolase family 19 catalytic" evidence="6">
    <location>
        <begin position="32"/>
        <end position="174"/>
    </location>
</feature>
<dbReference type="AlphaFoldDB" id="A0A2N9GR21"/>
<evidence type="ECO:0000256" key="2">
    <source>
        <dbReference type="ARBA" id="ARBA00022821"/>
    </source>
</evidence>
<dbReference type="GO" id="GO:0004568">
    <property type="term" value="F:chitinase activity"/>
    <property type="evidence" value="ECO:0007669"/>
    <property type="project" value="InterPro"/>
</dbReference>
<keyword evidence="3 4" id="KW-1015">Disulfide bond</keyword>
<feature type="disulfide bond" evidence="4">
    <location>
        <begin position="193"/>
        <end position="225"/>
    </location>
</feature>
<organism evidence="7">
    <name type="scientific">Fagus sylvatica</name>
    <name type="common">Beechnut</name>
    <dbReference type="NCBI Taxonomy" id="28930"/>
    <lineage>
        <taxon>Eukaryota</taxon>
        <taxon>Viridiplantae</taxon>
        <taxon>Streptophyta</taxon>
        <taxon>Embryophyta</taxon>
        <taxon>Tracheophyta</taxon>
        <taxon>Spermatophyta</taxon>
        <taxon>Magnoliopsida</taxon>
        <taxon>eudicotyledons</taxon>
        <taxon>Gunneridae</taxon>
        <taxon>Pentapetalae</taxon>
        <taxon>rosids</taxon>
        <taxon>fabids</taxon>
        <taxon>Fagales</taxon>
        <taxon>Fagaceae</taxon>
        <taxon>Fagus</taxon>
    </lineage>
</organism>
<keyword evidence="2" id="KW-0611">Plant defense</keyword>
<feature type="disulfide bond" evidence="4">
    <location>
        <begin position="126"/>
        <end position="134"/>
    </location>
</feature>
<keyword evidence="5" id="KW-0732">Signal</keyword>